<evidence type="ECO:0000313" key="2">
    <source>
        <dbReference type="Proteomes" id="UP000193553"/>
    </source>
</evidence>
<gene>
    <name evidence="1" type="ORF">BSZ18_14180</name>
</gene>
<organism evidence="1 2">
    <name type="scientific">Bradyrhizobium canariense</name>
    <dbReference type="NCBI Taxonomy" id="255045"/>
    <lineage>
        <taxon>Bacteria</taxon>
        <taxon>Pseudomonadati</taxon>
        <taxon>Pseudomonadota</taxon>
        <taxon>Alphaproteobacteria</taxon>
        <taxon>Hyphomicrobiales</taxon>
        <taxon>Nitrobacteraceae</taxon>
        <taxon>Bradyrhizobium</taxon>
    </lineage>
</organism>
<dbReference type="EMBL" id="NAFI01000168">
    <property type="protein sequence ID" value="OSJ11846.1"/>
    <property type="molecule type" value="Genomic_DNA"/>
</dbReference>
<dbReference type="OrthoDB" id="127805at2"/>
<evidence type="ECO:0008006" key="3">
    <source>
        <dbReference type="Google" id="ProtNLM"/>
    </source>
</evidence>
<dbReference type="RefSeq" id="WP_085358915.1">
    <property type="nucleotide sequence ID" value="NZ_NAFD01000173.1"/>
</dbReference>
<dbReference type="Proteomes" id="UP000193553">
    <property type="component" value="Unassembled WGS sequence"/>
</dbReference>
<sequence length="328" mass="36953">MKQLILTSSSGSELARSGLAELVISSSFHFEWGPLPSPEKLAAYFAARSANLGPGDHWSDWGIRWPKGIKDRKDLSLADFCERYDVVELWFDPAPRDQLQLVCLLDHLSSCSSLVPKLRLRLVASELTTERGEDLAASEPHIHVVRITAREFETARLAWSAYRATTPEACVDLLHQDLSALLMLRPALLDLLAELPSPFTGLGATEMRFLELLARGFANTNALFHLRSQRRTYVFGEFELGSLLEGLALGPKPVVAGLGDELRTIDRENLRARHEVYLRSRLSLTEFGRAVLAHQEDFSRHNPIDRWWGGTNLTNDRLWRYGNVLTKP</sequence>
<comment type="caution">
    <text evidence="1">The sequence shown here is derived from an EMBL/GenBank/DDBJ whole genome shotgun (WGS) entry which is preliminary data.</text>
</comment>
<reference evidence="1 2" key="1">
    <citation type="submission" date="2017-03" db="EMBL/GenBank/DDBJ databases">
        <title>Whole genome sequences of fourteen strains of Bradyrhizobium canariense and one strain of Bradyrhizobium japonicum isolated from Lupinus (Papilionoideae: Genisteae) species in Algeria.</title>
        <authorList>
            <person name="Crovadore J."/>
            <person name="Chekireb D."/>
            <person name="Brachmann A."/>
            <person name="Chablais R."/>
            <person name="Cochard B."/>
            <person name="Lefort F."/>
        </authorList>
    </citation>
    <scope>NUCLEOTIDE SEQUENCE [LARGE SCALE GENOMIC DNA]</scope>
    <source>
        <strain evidence="1 2">UBMA195</strain>
    </source>
</reference>
<proteinExistence type="predicted"/>
<name>A0A1X3FWU0_9BRAD</name>
<accession>A0A1X3FWU0</accession>
<evidence type="ECO:0000313" key="1">
    <source>
        <dbReference type="EMBL" id="OSJ11846.1"/>
    </source>
</evidence>
<dbReference type="AlphaFoldDB" id="A0A1X3FWU0"/>
<protein>
    <recommendedName>
        <fullName evidence="3">DUF1835 domain-containing protein</fullName>
    </recommendedName>
</protein>